<comment type="caution">
    <text evidence="11">The sequence shown here is derived from an EMBL/GenBank/DDBJ whole genome shotgun (WGS) entry which is preliminary data.</text>
</comment>
<dbReference type="InterPro" id="IPR052155">
    <property type="entry name" value="Biofilm_reg_signaling"/>
</dbReference>
<feature type="domain" description="PAS" evidence="7">
    <location>
        <begin position="418"/>
        <end position="472"/>
    </location>
</feature>
<comment type="catalytic activity">
    <reaction evidence="5">
        <text>3',3'-c-di-GMP + H2O = 5'-phosphoguanylyl(3'-&gt;5')guanosine + H(+)</text>
        <dbReference type="Rhea" id="RHEA:24902"/>
        <dbReference type="ChEBI" id="CHEBI:15377"/>
        <dbReference type="ChEBI" id="CHEBI:15378"/>
        <dbReference type="ChEBI" id="CHEBI:58754"/>
        <dbReference type="ChEBI" id="CHEBI:58805"/>
        <dbReference type="EC" id="3.1.4.52"/>
    </reaction>
    <physiologicalReaction direction="left-to-right" evidence="5">
        <dbReference type="Rhea" id="RHEA:24903"/>
    </physiologicalReaction>
</comment>
<feature type="domain" description="EAL" evidence="9">
    <location>
        <begin position="858"/>
        <end position="1112"/>
    </location>
</feature>
<dbReference type="GO" id="GO:0071732">
    <property type="term" value="P:cellular response to nitric oxide"/>
    <property type="evidence" value="ECO:0007669"/>
    <property type="project" value="UniProtKB-ARBA"/>
</dbReference>
<feature type="transmembrane region" description="Helical" evidence="6">
    <location>
        <begin position="20"/>
        <end position="38"/>
    </location>
</feature>
<dbReference type="SUPFAM" id="SSF55073">
    <property type="entry name" value="Nucleotide cyclase"/>
    <property type="match status" value="1"/>
</dbReference>
<evidence type="ECO:0000256" key="2">
    <source>
        <dbReference type="ARBA" id="ARBA00022692"/>
    </source>
</evidence>
<reference evidence="11 12" key="1">
    <citation type="submission" date="2019-04" db="EMBL/GenBank/DDBJ databases">
        <title>Trinickia sp. 7GSK02, isolated from subtropical forest soil.</title>
        <authorList>
            <person name="Gao Z.-H."/>
            <person name="Qiu L.-H."/>
        </authorList>
    </citation>
    <scope>NUCLEOTIDE SEQUENCE [LARGE SCALE GENOMIC DNA]</scope>
    <source>
        <strain evidence="11 12">7GSK02</strain>
    </source>
</reference>
<evidence type="ECO:0000313" key="11">
    <source>
        <dbReference type="EMBL" id="TKC85902.1"/>
    </source>
</evidence>
<dbReference type="SUPFAM" id="SSF55785">
    <property type="entry name" value="PYP-like sensor domain (PAS domain)"/>
    <property type="match status" value="1"/>
</dbReference>
<evidence type="ECO:0000259" key="10">
    <source>
        <dbReference type="PROSITE" id="PS50887"/>
    </source>
</evidence>
<dbReference type="InterPro" id="IPR000160">
    <property type="entry name" value="GGDEF_dom"/>
</dbReference>
<protein>
    <submittedName>
        <fullName evidence="11">EAL domain-containing protein</fullName>
    </submittedName>
</protein>
<keyword evidence="2 6" id="KW-0812">Transmembrane</keyword>
<dbReference type="Gene3D" id="3.30.450.40">
    <property type="match status" value="1"/>
</dbReference>
<evidence type="ECO:0000256" key="5">
    <source>
        <dbReference type="ARBA" id="ARBA00051114"/>
    </source>
</evidence>
<evidence type="ECO:0000256" key="4">
    <source>
        <dbReference type="ARBA" id="ARBA00023136"/>
    </source>
</evidence>
<dbReference type="PROSITE" id="PS50883">
    <property type="entry name" value="EAL"/>
    <property type="match status" value="1"/>
</dbReference>
<dbReference type="InterPro" id="IPR029016">
    <property type="entry name" value="GAF-like_dom_sf"/>
</dbReference>
<dbReference type="SMART" id="SM00267">
    <property type="entry name" value="GGDEF"/>
    <property type="match status" value="1"/>
</dbReference>
<evidence type="ECO:0000256" key="3">
    <source>
        <dbReference type="ARBA" id="ARBA00022989"/>
    </source>
</evidence>
<dbReference type="Gene3D" id="3.20.20.450">
    <property type="entry name" value="EAL domain"/>
    <property type="match status" value="1"/>
</dbReference>
<proteinExistence type="predicted"/>
<dbReference type="PROSITE" id="PS50839">
    <property type="entry name" value="CHASE"/>
    <property type="match status" value="1"/>
</dbReference>
<evidence type="ECO:0000259" key="9">
    <source>
        <dbReference type="PROSITE" id="PS50883"/>
    </source>
</evidence>
<keyword evidence="4 6" id="KW-0472">Membrane</keyword>
<keyword evidence="3 6" id="KW-1133">Transmembrane helix</keyword>
<dbReference type="InterPro" id="IPR035919">
    <property type="entry name" value="EAL_sf"/>
</dbReference>
<dbReference type="CDD" id="cd01949">
    <property type="entry name" value="GGDEF"/>
    <property type="match status" value="1"/>
</dbReference>
<accession>A0A4U1HWA3</accession>
<dbReference type="CDD" id="cd01948">
    <property type="entry name" value="EAL"/>
    <property type="match status" value="1"/>
</dbReference>
<gene>
    <name evidence="11" type="ORF">FAZ69_21500</name>
</gene>
<dbReference type="InterPro" id="IPR029787">
    <property type="entry name" value="Nucleotide_cyclase"/>
</dbReference>
<dbReference type="Pfam" id="PF00563">
    <property type="entry name" value="EAL"/>
    <property type="match status" value="1"/>
</dbReference>
<evidence type="ECO:0000259" key="7">
    <source>
        <dbReference type="PROSITE" id="PS50112"/>
    </source>
</evidence>
<dbReference type="Gene3D" id="3.30.70.270">
    <property type="match status" value="1"/>
</dbReference>
<dbReference type="InterPro" id="IPR001633">
    <property type="entry name" value="EAL_dom"/>
</dbReference>
<dbReference type="OrthoDB" id="9813903at2"/>
<dbReference type="Gene3D" id="3.30.450.20">
    <property type="entry name" value="PAS domain"/>
    <property type="match status" value="1"/>
</dbReference>
<dbReference type="InterPro" id="IPR035965">
    <property type="entry name" value="PAS-like_dom_sf"/>
</dbReference>
<dbReference type="GO" id="GO:0007165">
    <property type="term" value="P:signal transduction"/>
    <property type="evidence" value="ECO:0007669"/>
    <property type="project" value="UniProtKB-ARBA"/>
</dbReference>
<dbReference type="PANTHER" id="PTHR44757:SF2">
    <property type="entry name" value="BIOFILM ARCHITECTURE MAINTENANCE PROTEIN MBAA"/>
    <property type="match status" value="1"/>
</dbReference>
<dbReference type="SUPFAM" id="SSF55781">
    <property type="entry name" value="GAF domain-like"/>
    <property type="match status" value="1"/>
</dbReference>
<feature type="domain" description="GGDEF" evidence="10">
    <location>
        <begin position="716"/>
        <end position="849"/>
    </location>
</feature>
<dbReference type="SMART" id="SM00052">
    <property type="entry name" value="EAL"/>
    <property type="match status" value="1"/>
</dbReference>
<dbReference type="SMART" id="SM01079">
    <property type="entry name" value="CHASE"/>
    <property type="match status" value="1"/>
</dbReference>
<dbReference type="InterPro" id="IPR043128">
    <property type="entry name" value="Rev_trsase/Diguanyl_cyclase"/>
</dbReference>
<feature type="domain" description="CHASE" evidence="8">
    <location>
        <begin position="150"/>
        <end position="252"/>
    </location>
</feature>
<dbReference type="GO" id="GO:0016020">
    <property type="term" value="C:membrane"/>
    <property type="evidence" value="ECO:0007669"/>
    <property type="project" value="UniProtKB-SubCell"/>
</dbReference>
<dbReference type="InterPro" id="IPR042240">
    <property type="entry name" value="CHASE_sf"/>
</dbReference>
<dbReference type="InterPro" id="IPR013655">
    <property type="entry name" value="PAS_fold_3"/>
</dbReference>
<dbReference type="EMBL" id="SWJE01000012">
    <property type="protein sequence ID" value="TKC85902.1"/>
    <property type="molecule type" value="Genomic_DNA"/>
</dbReference>
<evidence type="ECO:0000259" key="8">
    <source>
        <dbReference type="PROSITE" id="PS50839"/>
    </source>
</evidence>
<comment type="subcellular location">
    <subcellularLocation>
        <location evidence="1">Membrane</location>
    </subcellularLocation>
</comment>
<dbReference type="Pfam" id="PF03924">
    <property type="entry name" value="CHASE"/>
    <property type="match status" value="1"/>
</dbReference>
<evidence type="ECO:0000313" key="12">
    <source>
        <dbReference type="Proteomes" id="UP000305539"/>
    </source>
</evidence>
<evidence type="ECO:0000256" key="1">
    <source>
        <dbReference type="ARBA" id="ARBA00004370"/>
    </source>
</evidence>
<dbReference type="NCBIfam" id="TIGR00254">
    <property type="entry name" value="GGDEF"/>
    <property type="match status" value="1"/>
</dbReference>
<dbReference type="AlphaFoldDB" id="A0A4U1HWA3"/>
<dbReference type="GO" id="GO:0071111">
    <property type="term" value="F:cyclic-guanylate-specific phosphodiesterase activity"/>
    <property type="evidence" value="ECO:0007669"/>
    <property type="project" value="UniProtKB-EC"/>
</dbReference>
<organism evidence="11 12">
    <name type="scientific">Trinickia terrae</name>
    <dbReference type="NCBI Taxonomy" id="2571161"/>
    <lineage>
        <taxon>Bacteria</taxon>
        <taxon>Pseudomonadati</taxon>
        <taxon>Pseudomonadota</taxon>
        <taxon>Betaproteobacteria</taxon>
        <taxon>Burkholderiales</taxon>
        <taxon>Burkholderiaceae</taxon>
        <taxon>Trinickia</taxon>
    </lineage>
</organism>
<dbReference type="FunFam" id="3.20.20.450:FF:000001">
    <property type="entry name" value="Cyclic di-GMP phosphodiesterase yahA"/>
    <property type="match status" value="1"/>
</dbReference>
<keyword evidence="12" id="KW-1185">Reference proteome</keyword>
<dbReference type="Pfam" id="PF00990">
    <property type="entry name" value="GGDEF"/>
    <property type="match status" value="1"/>
</dbReference>
<dbReference type="SUPFAM" id="SSF141868">
    <property type="entry name" value="EAL domain-like"/>
    <property type="match status" value="1"/>
</dbReference>
<dbReference type="Pfam" id="PF08447">
    <property type="entry name" value="PAS_3"/>
    <property type="match status" value="1"/>
</dbReference>
<dbReference type="PANTHER" id="PTHR44757">
    <property type="entry name" value="DIGUANYLATE CYCLASE DGCP"/>
    <property type="match status" value="1"/>
</dbReference>
<dbReference type="Proteomes" id="UP000305539">
    <property type="component" value="Unassembled WGS sequence"/>
</dbReference>
<dbReference type="Gene3D" id="3.30.450.350">
    <property type="entry name" value="CHASE domain"/>
    <property type="match status" value="1"/>
</dbReference>
<dbReference type="FunFam" id="3.30.70.270:FF:000001">
    <property type="entry name" value="Diguanylate cyclase domain protein"/>
    <property type="match status" value="1"/>
</dbReference>
<name>A0A4U1HWA3_9BURK</name>
<dbReference type="PROSITE" id="PS50887">
    <property type="entry name" value="GGDEF"/>
    <property type="match status" value="1"/>
</dbReference>
<dbReference type="PROSITE" id="PS50112">
    <property type="entry name" value="PAS"/>
    <property type="match status" value="1"/>
</dbReference>
<evidence type="ECO:0000256" key="6">
    <source>
        <dbReference type="SAM" id="Phobius"/>
    </source>
</evidence>
<sequence>MRKILGLTRRLIRNRCSTGLAFVVLLLGMGATVTMYLVSSELVYHEARLRFDNDTSDVEQRVAMRVRLYSDVLVTMQALFGAKDEVARGEFRDFVDGLDLPGRYPGFQTLNYAPYVRGADIGAFVSRLRGDPLLKKAGVDFAIRPPGERPAYYVLSYVEPLTQNLPSLGIDMGADTRRLAALERSRDTGEAISSGRLIFIDGGAQHVGLALRMPVYRRGLPLATVEERRRAYLGSVGAGIRVSDLMADLLGQETLRLIQFRIYDAGSFRVKVVPPSPATLLYDSVGGVSTATGGQHGAAGASGLARFMAAHVKSADAVSAIASDNPHLERSIVQSFGGRRWLIVFKADPMALSGPQRFLPGLTFVVGSIITMLLSCLAYALSTSRVRAVKLANQITFTLRESERARAEAQRIAHLGDWRVDLDHGVIHLSNEMARLIGWRGGKATGKALLRAIEPADRAALFAQAKRTLGSGSAFEFECRYRSRRGRRGWLRVIGHAYGPTEQRTLRGTALEITRQKAAERVRELEHAITLQLATATNEIEVFQQLVASLAQGMGWEAGAFWPTRAGLKQSLRSTYAAPCAELEPWLAVRSPFAPDSDELPDVPSWYGGNEVSGLAQARWLAEAGILTVFSFALRTGSVVLGVAEFYARERRHADPHALAMARSIASQLSHFLQRRQAEDNLHFIATHDALTGLPNRLMFKERLDDALLHAREDGTTLHVLFIDLDRFKDINDSLGHNVGDQLLRAVADRLLGEVKDAEMIARLGGDEFTVLVKQRDQHENVLRTIEEIQAALARPVVVSDMQLQVSASIGISSFPDDGDDAQTLLKHADIAMYGAKQRGKNTYQLYMRQMSMSLQRRVEMEAHLRQAIENREFTLRYQPRVCLATNQCTGVEALLRWQSPALGLVMPSDFIPLAEETGVIVPLGAWVLREACRQSAEWLAAGGGQIRVAVNLSAGQFASPDLLDHILEALDEAHLPGDFLELELTESMVMRQPEQAARWLSSLKQTGVRLSIDDFGTGYSSLAYLTRFPIDLVKIDRSFIRDIPDSRGDAQITSAVIALGHSLGLKVIAEGAETQAQVDFLCNEGCDEVQGYFFSRPIPASEVGSFVSRRQDAVTAEKRRPATLRVVDMSRERAYHT</sequence>
<dbReference type="InterPro" id="IPR006189">
    <property type="entry name" value="CHASE_dom"/>
</dbReference>
<dbReference type="InterPro" id="IPR000014">
    <property type="entry name" value="PAS"/>
</dbReference>